<keyword evidence="13 15" id="KW-0968">Cytoplasmic vesicle</keyword>
<dbReference type="Pfam" id="PF04815">
    <property type="entry name" value="Sec23_helical"/>
    <property type="match status" value="1"/>
</dbReference>
<dbReference type="Pfam" id="PF00626">
    <property type="entry name" value="Gelsolin"/>
    <property type="match status" value="1"/>
</dbReference>
<dbReference type="GO" id="GO:0090110">
    <property type="term" value="P:COPII-coated vesicle cargo loading"/>
    <property type="evidence" value="ECO:0007669"/>
    <property type="project" value="TreeGrafter"/>
</dbReference>
<dbReference type="FunFam" id="3.40.20.10:FF:000041">
    <property type="entry name" value="Protein transport protein SEC23"/>
    <property type="match status" value="1"/>
</dbReference>
<evidence type="ECO:0000313" key="22">
    <source>
        <dbReference type="Proteomes" id="UP000182444"/>
    </source>
</evidence>
<evidence type="ECO:0000256" key="10">
    <source>
        <dbReference type="ARBA" id="ARBA00022927"/>
    </source>
</evidence>
<dbReference type="EMBL" id="CP017556">
    <property type="protein sequence ID" value="AOW04537.1"/>
    <property type="molecule type" value="Genomic_DNA"/>
</dbReference>
<keyword evidence="15" id="KW-0963">Cytoplasm</keyword>
<dbReference type="GeneID" id="2910881"/>
<dbReference type="InterPro" id="IPR037364">
    <property type="entry name" value="Sec23"/>
</dbReference>
<dbReference type="InterPro" id="IPR036175">
    <property type="entry name" value="Sec23/24_helical_dom_sf"/>
</dbReference>
<feature type="domain" description="Sec23/Sec24 beta-sandwich" evidence="20">
    <location>
        <begin position="388"/>
        <end position="494"/>
    </location>
</feature>
<dbReference type="AlphaFoldDB" id="A0A1D8NFX9"/>
<dbReference type="Gene3D" id="2.30.30.380">
    <property type="entry name" value="Zn-finger domain of Sec23/24"/>
    <property type="match status" value="1"/>
</dbReference>
<dbReference type="InterPro" id="IPR012990">
    <property type="entry name" value="Beta-sandwich_Sec23_24"/>
</dbReference>
<dbReference type="VEuPathDB" id="FungiDB:YALI1_D30653g"/>
<dbReference type="GO" id="GO:0070971">
    <property type="term" value="C:endoplasmic reticulum exit site"/>
    <property type="evidence" value="ECO:0007669"/>
    <property type="project" value="TreeGrafter"/>
</dbReference>
<keyword evidence="10 15" id="KW-0653">Protein transport</keyword>
<evidence type="ECO:0000256" key="2">
    <source>
        <dbReference type="ARBA" id="ARBA00004397"/>
    </source>
</evidence>
<evidence type="ECO:0000256" key="8">
    <source>
        <dbReference type="ARBA" id="ARBA00022833"/>
    </source>
</evidence>
<dbReference type="KEGG" id="yli:2910881"/>
<evidence type="ECO:0000256" key="15">
    <source>
        <dbReference type="RuleBase" id="RU365030"/>
    </source>
</evidence>
<keyword evidence="8 15" id="KW-0862">Zinc</keyword>
<dbReference type="GO" id="GO:0008270">
    <property type="term" value="F:zinc ion binding"/>
    <property type="evidence" value="ECO:0007669"/>
    <property type="project" value="InterPro"/>
</dbReference>
<evidence type="ECO:0000256" key="4">
    <source>
        <dbReference type="ARBA" id="ARBA00021212"/>
    </source>
</evidence>
<evidence type="ECO:0000313" key="21">
    <source>
        <dbReference type="EMBL" id="AOW04537.1"/>
    </source>
</evidence>
<evidence type="ECO:0000256" key="7">
    <source>
        <dbReference type="ARBA" id="ARBA00022824"/>
    </source>
</evidence>
<evidence type="ECO:0000256" key="3">
    <source>
        <dbReference type="ARBA" id="ARBA00009210"/>
    </source>
</evidence>
<dbReference type="Pfam" id="PF08033">
    <property type="entry name" value="Sec23_BS"/>
    <property type="match status" value="1"/>
</dbReference>
<keyword evidence="5 15" id="KW-0813">Transport</keyword>
<evidence type="ECO:0000256" key="11">
    <source>
        <dbReference type="ARBA" id="ARBA00023034"/>
    </source>
</evidence>
<dbReference type="InterPro" id="IPR006896">
    <property type="entry name" value="Sec23/24_trunk_dom"/>
</dbReference>
<evidence type="ECO:0000256" key="9">
    <source>
        <dbReference type="ARBA" id="ARBA00022892"/>
    </source>
</evidence>
<dbReference type="Gene3D" id="3.40.20.10">
    <property type="entry name" value="Severin"/>
    <property type="match status" value="1"/>
</dbReference>
<dbReference type="GO" id="GO:0006886">
    <property type="term" value="P:intracellular protein transport"/>
    <property type="evidence" value="ECO:0007669"/>
    <property type="project" value="InterPro"/>
</dbReference>
<dbReference type="Gene3D" id="3.40.50.410">
    <property type="entry name" value="von Willebrand factor, type A domain"/>
    <property type="match status" value="1"/>
</dbReference>
<evidence type="ECO:0000256" key="14">
    <source>
        <dbReference type="ARBA" id="ARBA00025471"/>
    </source>
</evidence>
<dbReference type="InterPro" id="IPR036180">
    <property type="entry name" value="Gelsolin-like_dom_sf"/>
</dbReference>
<dbReference type="GO" id="GO:0005096">
    <property type="term" value="F:GTPase activator activity"/>
    <property type="evidence" value="ECO:0007669"/>
    <property type="project" value="TreeGrafter"/>
</dbReference>
<dbReference type="PANTHER" id="PTHR11141:SF0">
    <property type="entry name" value="PROTEIN TRANSPORT PROTEIN SEC23"/>
    <property type="match status" value="1"/>
</dbReference>
<accession>A0A1D8NFX9</accession>
<dbReference type="PANTHER" id="PTHR11141">
    <property type="entry name" value="PROTEIN TRANSPORT PROTEIN SEC23"/>
    <property type="match status" value="1"/>
</dbReference>
<evidence type="ECO:0000256" key="1">
    <source>
        <dbReference type="ARBA" id="ARBA00004299"/>
    </source>
</evidence>
<keyword evidence="12 15" id="KW-0472">Membrane</keyword>
<dbReference type="GO" id="GO:0005789">
    <property type="term" value="C:endoplasmic reticulum membrane"/>
    <property type="evidence" value="ECO:0007669"/>
    <property type="project" value="UniProtKB-SubCell"/>
</dbReference>
<dbReference type="RefSeq" id="XP_503201.3">
    <property type="nucleotide sequence ID" value="XM_503201.3"/>
</dbReference>
<comment type="similarity">
    <text evidence="3 15">Belongs to the SEC23/SEC24 family. SEC23 subfamily.</text>
</comment>
<evidence type="ECO:0000256" key="5">
    <source>
        <dbReference type="ARBA" id="ARBA00022448"/>
    </source>
</evidence>
<evidence type="ECO:0000256" key="12">
    <source>
        <dbReference type="ARBA" id="ARBA00023136"/>
    </source>
</evidence>
<feature type="domain" description="Sec23/Sec24 helical" evidence="19">
    <location>
        <begin position="505"/>
        <end position="604"/>
    </location>
</feature>
<keyword evidence="6 15" id="KW-0479">Metal-binding</keyword>
<dbReference type="eggNOG" id="KOG1986">
    <property type="taxonomic scope" value="Eukaryota"/>
</dbReference>
<evidence type="ECO:0000256" key="6">
    <source>
        <dbReference type="ARBA" id="ARBA00022723"/>
    </source>
</evidence>
<feature type="domain" description="Sec23/Sec24 trunk" evidence="18">
    <location>
        <begin position="119"/>
        <end position="373"/>
    </location>
</feature>
<comment type="subcellular location">
    <subcellularLocation>
        <location evidence="15">Cytoplasm</location>
    </subcellularLocation>
    <subcellularLocation>
        <location evidence="1 15">Cytoplasmic vesicle</location>
        <location evidence="1 15">COPII-coated vesicle membrane</location>
        <topology evidence="1 15">Peripheral membrane protein</topology>
        <orientation evidence="1 15">Cytoplasmic side</orientation>
    </subcellularLocation>
    <subcellularLocation>
        <location evidence="2 15">Endoplasmic reticulum membrane</location>
        <topology evidence="2 15">Peripheral membrane protein</topology>
        <orientation evidence="2 15">Cytoplasmic side</orientation>
    </subcellularLocation>
    <subcellularLocation>
        <location evidence="15">Golgi apparatus membrane</location>
        <topology evidence="15">Peripheral membrane protein</topology>
        <orientation evidence="15">Cytoplasmic side</orientation>
    </subcellularLocation>
</comment>
<dbReference type="GO" id="GO:0000139">
    <property type="term" value="C:Golgi membrane"/>
    <property type="evidence" value="ECO:0007669"/>
    <property type="project" value="UniProtKB-SubCell"/>
</dbReference>
<dbReference type="FunFam" id="3.40.50.410:FF:000043">
    <property type="entry name" value="Protein transport protein SEC23"/>
    <property type="match status" value="1"/>
</dbReference>
<evidence type="ECO:0000259" key="16">
    <source>
        <dbReference type="Pfam" id="PF00626"/>
    </source>
</evidence>
<dbReference type="InterPro" id="IPR036174">
    <property type="entry name" value="Znf_Sec23_Sec24_sf"/>
</dbReference>
<dbReference type="SUPFAM" id="SSF82919">
    <property type="entry name" value="Zn-finger domain of Sec23/24"/>
    <property type="match status" value="1"/>
</dbReference>
<comment type="function">
    <text evidence="14 15">Component of the coat protein complex II (COPII) which promotes the formation of transport vesicles from the endoplasmic reticulum (ER). The coat has two main functions, the physical deformation of the endoplasmic reticulum membrane into vesicles and the selection of cargo molecules.</text>
</comment>
<keyword evidence="7 15" id="KW-0256">Endoplasmic reticulum</keyword>
<protein>
    <recommendedName>
        <fullName evidence="4 15">Protein transport protein SEC23</fullName>
    </recommendedName>
</protein>
<dbReference type="Pfam" id="PF04811">
    <property type="entry name" value="Sec23_trunk"/>
    <property type="match status" value="1"/>
</dbReference>
<dbReference type="Proteomes" id="UP000182444">
    <property type="component" value="Chromosome 1D"/>
</dbReference>
<dbReference type="Gene3D" id="1.20.120.730">
    <property type="entry name" value="Sec23/Sec24 helical domain"/>
    <property type="match status" value="1"/>
</dbReference>
<dbReference type="VEuPathDB" id="FungiDB:YALI0_D23705g"/>
<feature type="domain" description="Zinc finger Sec23/Sec24-type" evidence="17">
    <location>
        <begin position="57"/>
        <end position="90"/>
    </location>
</feature>
<gene>
    <name evidence="21" type="ORF">YALI1_D30653g</name>
</gene>
<evidence type="ECO:0000256" key="13">
    <source>
        <dbReference type="ARBA" id="ARBA00023329"/>
    </source>
</evidence>
<dbReference type="InterPro" id="IPR029006">
    <property type="entry name" value="ADF-H/Gelsolin-like_dom_sf"/>
</dbReference>
<dbReference type="SUPFAM" id="SSF82754">
    <property type="entry name" value="C-terminal, gelsolin-like domain of Sec23/24"/>
    <property type="match status" value="1"/>
</dbReference>
<dbReference type="SUPFAM" id="SSF81811">
    <property type="entry name" value="Helical domain of Sec23/24"/>
    <property type="match status" value="1"/>
</dbReference>
<evidence type="ECO:0000259" key="20">
    <source>
        <dbReference type="Pfam" id="PF08033"/>
    </source>
</evidence>
<keyword evidence="9 15" id="KW-0931">ER-Golgi transport</keyword>
<dbReference type="Pfam" id="PF04810">
    <property type="entry name" value="zf-Sec23_Sec24"/>
    <property type="match status" value="1"/>
</dbReference>
<feature type="domain" description="Gelsolin-like" evidence="16">
    <location>
        <begin position="619"/>
        <end position="707"/>
    </location>
</feature>
<proteinExistence type="inferred from homology"/>
<keyword evidence="11 15" id="KW-0333">Golgi apparatus</keyword>
<dbReference type="InterPro" id="IPR036465">
    <property type="entry name" value="vWFA_dom_sf"/>
</dbReference>
<organism evidence="21 22">
    <name type="scientific">Yarrowia lipolytica</name>
    <name type="common">Candida lipolytica</name>
    <dbReference type="NCBI Taxonomy" id="4952"/>
    <lineage>
        <taxon>Eukaryota</taxon>
        <taxon>Fungi</taxon>
        <taxon>Dikarya</taxon>
        <taxon>Ascomycota</taxon>
        <taxon>Saccharomycotina</taxon>
        <taxon>Dipodascomycetes</taxon>
        <taxon>Dipodascales</taxon>
        <taxon>Dipodascales incertae sedis</taxon>
        <taxon>Yarrowia</taxon>
    </lineage>
</organism>
<dbReference type="InterPro" id="IPR006900">
    <property type="entry name" value="Sec23/24_helical_dom"/>
</dbReference>
<evidence type="ECO:0000259" key="18">
    <source>
        <dbReference type="Pfam" id="PF04811"/>
    </source>
</evidence>
<dbReference type="SUPFAM" id="SSF81995">
    <property type="entry name" value="beta-sandwich domain of Sec23/24"/>
    <property type="match status" value="1"/>
</dbReference>
<dbReference type="InterPro" id="IPR006895">
    <property type="entry name" value="Znf_Sec23_Sec24"/>
</dbReference>
<dbReference type="Gene3D" id="2.60.40.1670">
    <property type="entry name" value="beta-sandwich domain of Sec23/24"/>
    <property type="match status" value="1"/>
</dbReference>
<dbReference type="GO" id="GO:0030127">
    <property type="term" value="C:COPII vesicle coat"/>
    <property type="evidence" value="ECO:0007669"/>
    <property type="project" value="InterPro"/>
</dbReference>
<dbReference type="SUPFAM" id="SSF53300">
    <property type="entry name" value="vWA-like"/>
    <property type="match status" value="1"/>
</dbReference>
<sequence length="750" mass="82269">MELFEQFEEQDGVRFNWNVFPSTSRDAKDVVLPISCVYNPRHKAQTVPVVQDTIAICGNKDCGSILNPYCHVDLASQTWTCRLCMSRNRLMSSVAGQLPPACDPANSTVEYNTARTAATPPAFLFVLDTNAEPEELESLKDSLTQVIDQLPEHCIVGLLSFGSSVQFYQLGYPHCLRSLVFNGAKSYAAKEIEEAFGYNGGVPGNRRMEITNQFLIPQTESFAIVDALQQIKANKIGPKEGDRFARGTGTAINVALSFAETALNQGFVRIGVFTAGPATIGPGKIVDMPLKEPIRGHHDIQNGSALHHKAAAKYYGELGTRAAAGGFAVDLIVGSYDQVGVAEIGTLSHQTGGVIILSDSFTTSICKESIRRHYSFGDENVGMAHAGARAVVEVKTSSELKCQGMIGHGVSLAKRSKAFASEDKYIGIGQTCAWSLASISPKSNYCFYFLNTAETPTLPPSNQSVATGVIQIITHYLHPSGVFRVRVSTLARNFGPAHGLLPYFDQEAAATAVSRETAFRMQHGESADDTIRWLDTVLVKFCNKFGEFRKGDTRSFILPPNCTMLPQFLFHLRRSQFVQTFNNSPDETAYYWHYLLAENVYSTIVMINPALLAFELDAPEGIPVLLDSISVTSERILLLDTFFHVIIFHGETVAAWRNAGYHEQEEYGNIAELLDAPKEEVRELLSDRFPLPRYINCDQGGSQARFLLAKLNPTTQSMDMAGAAPGTVVLTDDASLQTFMESLCKLAMNL</sequence>
<dbReference type="InterPro" id="IPR007123">
    <property type="entry name" value="Gelsolin-like_dom"/>
</dbReference>
<name>A0A1D8NFX9_YARLL</name>
<reference evidence="21 22" key="1">
    <citation type="journal article" date="2016" name="PLoS ONE">
        <title>Sequence Assembly of Yarrowia lipolytica Strain W29/CLIB89 Shows Transposable Element Diversity.</title>
        <authorList>
            <person name="Magnan C."/>
            <person name="Yu J."/>
            <person name="Chang I."/>
            <person name="Jahn E."/>
            <person name="Kanomata Y."/>
            <person name="Wu J."/>
            <person name="Zeller M."/>
            <person name="Oakes M."/>
            <person name="Baldi P."/>
            <person name="Sandmeyer S."/>
        </authorList>
    </citation>
    <scope>NUCLEOTIDE SEQUENCE [LARGE SCALE GENOMIC DNA]</scope>
    <source>
        <strain evidence="22">CLIB89(W29)</strain>
    </source>
</reference>
<evidence type="ECO:0000259" key="19">
    <source>
        <dbReference type="Pfam" id="PF04815"/>
    </source>
</evidence>
<evidence type="ECO:0000259" key="17">
    <source>
        <dbReference type="Pfam" id="PF04810"/>
    </source>
</evidence>